<sequence>MKVSKQEDKIDELLTRGVDKIYLSREKLEEVLRSGKKLRLYQGFDPTGDKLHIGHMVGLRKLAEWQKLGHHVIFLIGDYTAMIGDPSGKLSTRKVLTHEQTLANAKNYKEQASKILKFDGDNPAEVLFNGDWLGKLSAIEFLRIAGNLTYSQVIERDMFQERLKQGQDISTNEFLYPVMQAYDSVAMDVDLEVGGKDQMFNMMMGRKLMRNMMKKEKFVMTTKLLEDKHGVKIGKTEGNAIALDDKPEDLFGKIMAFPDEAVSQCFESLTLISMEEIPNKDFLMNKKRLAFEIVKDLNDEKKAKEAQGAWEKAFQKKEIPEKMQEIKCQIGELLSEILVKNKILSSKGEWRRLVLGNAIHNLAKNQNITDVNLKIAEDLTLKIGKKKFVKILTK</sequence>
<dbReference type="InterPro" id="IPR002307">
    <property type="entry name" value="Tyr-tRNA-ligase"/>
</dbReference>
<dbReference type="EC" id="6.1.1.1" evidence="1 8"/>
<dbReference type="GO" id="GO:0003723">
    <property type="term" value="F:RNA binding"/>
    <property type="evidence" value="ECO:0007669"/>
    <property type="project" value="InterPro"/>
</dbReference>
<dbReference type="NCBIfam" id="TIGR00234">
    <property type="entry name" value="tyrS"/>
    <property type="match status" value="1"/>
</dbReference>
<dbReference type="AlphaFoldDB" id="A0A0G0GUV0"/>
<dbReference type="Proteomes" id="UP000034701">
    <property type="component" value="Unassembled WGS sequence"/>
</dbReference>
<dbReference type="Gene3D" id="3.40.50.620">
    <property type="entry name" value="HUPs"/>
    <property type="match status" value="1"/>
</dbReference>
<protein>
    <recommendedName>
        <fullName evidence="1 8">Tyrosine--tRNA ligase</fullName>
        <ecNumber evidence="1 8">6.1.1.1</ecNumber>
    </recommendedName>
</protein>
<reference evidence="10 11" key="1">
    <citation type="journal article" date="2015" name="Nature">
        <title>rRNA introns, odd ribosomes, and small enigmatic genomes across a large radiation of phyla.</title>
        <authorList>
            <person name="Brown C.T."/>
            <person name="Hug L.A."/>
            <person name="Thomas B.C."/>
            <person name="Sharon I."/>
            <person name="Castelle C.J."/>
            <person name="Singh A."/>
            <person name="Wilkins M.J."/>
            <person name="Williams K.H."/>
            <person name="Banfield J.F."/>
        </authorList>
    </citation>
    <scope>NUCLEOTIDE SEQUENCE [LARGE SCALE GENOMIC DNA]</scope>
</reference>
<evidence type="ECO:0000256" key="9">
    <source>
        <dbReference type="RuleBase" id="RU363036"/>
    </source>
</evidence>
<proteinExistence type="inferred from homology"/>
<evidence type="ECO:0000256" key="2">
    <source>
        <dbReference type="ARBA" id="ARBA00022598"/>
    </source>
</evidence>
<evidence type="ECO:0000313" key="10">
    <source>
        <dbReference type="EMBL" id="KKQ33847.1"/>
    </source>
</evidence>
<dbReference type="SUPFAM" id="SSF52374">
    <property type="entry name" value="Nucleotidylyl transferase"/>
    <property type="match status" value="1"/>
</dbReference>
<dbReference type="PATRIC" id="fig|1618729.3.peg.53"/>
<keyword evidence="5 9" id="KW-0648">Protein biosynthesis</keyword>
<dbReference type="GO" id="GO:0004831">
    <property type="term" value="F:tyrosine-tRNA ligase activity"/>
    <property type="evidence" value="ECO:0007669"/>
    <property type="project" value="UniProtKB-UniRule"/>
</dbReference>
<keyword evidence="6 9" id="KW-0030">Aminoacyl-tRNA synthetase</keyword>
<evidence type="ECO:0000256" key="1">
    <source>
        <dbReference type="ARBA" id="ARBA00013160"/>
    </source>
</evidence>
<evidence type="ECO:0000256" key="7">
    <source>
        <dbReference type="ARBA" id="ARBA00048248"/>
    </source>
</evidence>
<name>A0A0G0GUV0_9BACT</name>
<dbReference type="Pfam" id="PF00579">
    <property type="entry name" value="tRNA-synt_1b"/>
    <property type="match status" value="1"/>
</dbReference>
<accession>A0A0G0GUV0</accession>
<comment type="caution">
    <text evidence="10">The sequence shown here is derived from an EMBL/GenBank/DDBJ whole genome shotgun (WGS) entry which is preliminary data.</text>
</comment>
<dbReference type="GO" id="GO:0005524">
    <property type="term" value="F:ATP binding"/>
    <property type="evidence" value="ECO:0007669"/>
    <property type="project" value="UniProtKB-KW"/>
</dbReference>
<evidence type="ECO:0000256" key="8">
    <source>
        <dbReference type="NCBIfam" id="TIGR00234"/>
    </source>
</evidence>
<keyword evidence="4 9" id="KW-0067">ATP-binding</keyword>
<dbReference type="PRINTS" id="PR01040">
    <property type="entry name" value="TRNASYNTHTYR"/>
</dbReference>
<dbReference type="EMBL" id="LBTA01000004">
    <property type="protein sequence ID" value="KKQ33847.1"/>
    <property type="molecule type" value="Genomic_DNA"/>
</dbReference>
<dbReference type="GO" id="GO:0005829">
    <property type="term" value="C:cytosol"/>
    <property type="evidence" value="ECO:0007669"/>
    <property type="project" value="TreeGrafter"/>
</dbReference>
<gene>
    <name evidence="10" type="ORF">US45_C0004G0008</name>
</gene>
<dbReference type="PANTHER" id="PTHR11766">
    <property type="entry name" value="TYROSYL-TRNA SYNTHETASE"/>
    <property type="match status" value="1"/>
</dbReference>
<dbReference type="PANTHER" id="PTHR11766:SF1">
    <property type="entry name" value="TYROSINE--TRNA LIGASE"/>
    <property type="match status" value="1"/>
</dbReference>
<dbReference type="GO" id="GO:0006437">
    <property type="term" value="P:tyrosyl-tRNA aminoacylation"/>
    <property type="evidence" value="ECO:0007669"/>
    <property type="project" value="UniProtKB-UniRule"/>
</dbReference>
<evidence type="ECO:0000256" key="4">
    <source>
        <dbReference type="ARBA" id="ARBA00022840"/>
    </source>
</evidence>
<evidence type="ECO:0000256" key="6">
    <source>
        <dbReference type="ARBA" id="ARBA00023146"/>
    </source>
</evidence>
<dbReference type="InterPro" id="IPR036986">
    <property type="entry name" value="S4_RNA-bd_sf"/>
</dbReference>
<comment type="catalytic activity">
    <reaction evidence="7">
        <text>tRNA(Tyr) + L-tyrosine + ATP = L-tyrosyl-tRNA(Tyr) + AMP + diphosphate + H(+)</text>
        <dbReference type="Rhea" id="RHEA:10220"/>
        <dbReference type="Rhea" id="RHEA-COMP:9706"/>
        <dbReference type="Rhea" id="RHEA-COMP:9707"/>
        <dbReference type="ChEBI" id="CHEBI:15378"/>
        <dbReference type="ChEBI" id="CHEBI:30616"/>
        <dbReference type="ChEBI" id="CHEBI:33019"/>
        <dbReference type="ChEBI" id="CHEBI:58315"/>
        <dbReference type="ChEBI" id="CHEBI:78442"/>
        <dbReference type="ChEBI" id="CHEBI:78536"/>
        <dbReference type="ChEBI" id="CHEBI:456215"/>
        <dbReference type="EC" id="6.1.1.1"/>
    </reaction>
</comment>
<keyword evidence="3 9" id="KW-0547">Nucleotide-binding</keyword>
<dbReference type="InterPro" id="IPR002305">
    <property type="entry name" value="aa-tRNA-synth_Ic"/>
</dbReference>
<evidence type="ECO:0000256" key="3">
    <source>
        <dbReference type="ARBA" id="ARBA00022741"/>
    </source>
</evidence>
<dbReference type="CDD" id="cd00805">
    <property type="entry name" value="TyrRS_core"/>
    <property type="match status" value="1"/>
</dbReference>
<keyword evidence="2 9" id="KW-0436">Ligase</keyword>
<dbReference type="PROSITE" id="PS00178">
    <property type="entry name" value="AA_TRNA_LIGASE_I"/>
    <property type="match status" value="1"/>
</dbReference>
<dbReference type="Gene3D" id="3.10.290.10">
    <property type="entry name" value="RNA-binding S4 domain"/>
    <property type="match status" value="1"/>
</dbReference>
<dbReference type="InterPro" id="IPR014729">
    <property type="entry name" value="Rossmann-like_a/b/a_fold"/>
</dbReference>
<evidence type="ECO:0000256" key="5">
    <source>
        <dbReference type="ARBA" id="ARBA00022917"/>
    </source>
</evidence>
<evidence type="ECO:0000313" key="11">
    <source>
        <dbReference type="Proteomes" id="UP000034701"/>
    </source>
</evidence>
<comment type="similarity">
    <text evidence="9">Belongs to the class-I aminoacyl-tRNA synthetase family.</text>
</comment>
<organism evidence="10 11">
    <name type="scientific">Candidatus Nomurabacteria bacterium GW2011_GWA1_37_20</name>
    <dbReference type="NCBI Taxonomy" id="1618729"/>
    <lineage>
        <taxon>Bacteria</taxon>
        <taxon>Candidatus Nomuraibacteriota</taxon>
    </lineage>
</organism>
<dbReference type="InterPro" id="IPR024088">
    <property type="entry name" value="Tyr-tRNA-ligase_bac-type"/>
</dbReference>
<dbReference type="Gene3D" id="1.10.240.10">
    <property type="entry name" value="Tyrosyl-Transfer RNA Synthetase"/>
    <property type="match status" value="1"/>
</dbReference>
<dbReference type="InterPro" id="IPR001412">
    <property type="entry name" value="aa-tRNA-synth_I_CS"/>
</dbReference>